<reference evidence="1" key="1">
    <citation type="submission" date="2018-02" db="EMBL/GenBank/DDBJ databases">
        <title>Rhizophora mucronata_Transcriptome.</title>
        <authorList>
            <person name="Meera S.P."/>
            <person name="Sreeshan A."/>
            <person name="Augustine A."/>
        </authorList>
    </citation>
    <scope>NUCLEOTIDE SEQUENCE</scope>
    <source>
        <tissue evidence="1">Leaf</tissue>
    </source>
</reference>
<dbReference type="AlphaFoldDB" id="A0A2P2PMZ3"/>
<dbReference type="EMBL" id="GGEC01075608">
    <property type="protein sequence ID" value="MBX56092.1"/>
    <property type="molecule type" value="Transcribed_RNA"/>
</dbReference>
<evidence type="ECO:0000313" key="1">
    <source>
        <dbReference type="EMBL" id="MBX56092.1"/>
    </source>
</evidence>
<protein>
    <submittedName>
        <fullName evidence="1">Uncharacterized protein</fullName>
    </submittedName>
</protein>
<sequence>MANKLMKSHTHPHPHKCAYGSCIAELIIEMSDEQFILLEFFLTTFSWSIVKET</sequence>
<organism evidence="1">
    <name type="scientific">Rhizophora mucronata</name>
    <name type="common">Asiatic mangrove</name>
    <dbReference type="NCBI Taxonomy" id="61149"/>
    <lineage>
        <taxon>Eukaryota</taxon>
        <taxon>Viridiplantae</taxon>
        <taxon>Streptophyta</taxon>
        <taxon>Embryophyta</taxon>
        <taxon>Tracheophyta</taxon>
        <taxon>Spermatophyta</taxon>
        <taxon>Magnoliopsida</taxon>
        <taxon>eudicotyledons</taxon>
        <taxon>Gunneridae</taxon>
        <taxon>Pentapetalae</taxon>
        <taxon>rosids</taxon>
        <taxon>fabids</taxon>
        <taxon>Malpighiales</taxon>
        <taxon>Rhizophoraceae</taxon>
        <taxon>Rhizophora</taxon>
    </lineage>
</organism>
<name>A0A2P2PMZ3_RHIMU</name>
<proteinExistence type="predicted"/>
<accession>A0A2P2PMZ3</accession>